<evidence type="ECO:0000313" key="3">
    <source>
        <dbReference type="Proteomes" id="UP000504636"/>
    </source>
</evidence>
<feature type="compositionally biased region" description="Basic and acidic residues" evidence="1">
    <location>
        <begin position="252"/>
        <end position="262"/>
    </location>
</feature>
<name>A0A6A6YU47_9PEZI</name>
<dbReference type="AlphaFoldDB" id="A0A6A6YU47"/>
<feature type="compositionally biased region" description="Low complexity" evidence="1">
    <location>
        <begin position="112"/>
        <end position="125"/>
    </location>
</feature>
<reference evidence="4" key="3">
    <citation type="submission" date="2025-04" db="UniProtKB">
        <authorList>
            <consortium name="RefSeq"/>
        </authorList>
    </citation>
    <scope>IDENTIFICATION</scope>
    <source>
        <strain evidence="4">CBS 304.34</strain>
    </source>
</reference>
<evidence type="ECO:0000256" key="1">
    <source>
        <dbReference type="SAM" id="MobiDB-lite"/>
    </source>
</evidence>
<sequence length="382" mass="40801">RLEAAGALRGRNRCRRRDASKERVRRTQNLNWRKDWTLEPQAHQTLGCSRQDSSAGQLAIEGCRGGNAVTKESREMVRQISHITCTSPAGWLGRKKIYGPGAAAPERPSPSPVGTRRGPRGVVGVNGSLHSGLNQPSRLEPIRSRTTGPRDPPAQASQACRGETTRVGQLLSVATLLCGDGMGVAAGNWGADAQLRCQHTAHAQLQDSQGAVMMMQELPLTSTPSTRMRQGPGEVLRASRAPGQASSTLRASEIRPKPDRAAGESSWRPGWSSSPITTAEPYGLLASGDALPGPAKIHCINRMCPIPNGCGGRFCDRGVGGARLFLAQHEGPRCAGVVKMAQDRAHDRREAPLGLIARLQPVHDGFPSSRLATPRPPRPSVA</sequence>
<dbReference type="GeneID" id="54468154"/>
<dbReference type="Proteomes" id="UP000504636">
    <property type="component" value="Unplaced"/>
</dbReference>
<feature type="region of interest" description="Disordered" evidence="1">
    <location>
        <begin position="223"/>
        <end position="273"/>
    </location>
</feature>
<gene>
    <name evidence="2 4" type="ORF">BDZ99DRAFT_559505</name>
</gene>
<organism evidence="2">
    <name type="scientific">Mytilinidion resinicola</name>
    <dbReference type="NCBI Taxonomy" id="574789"/>
    <lineage>
        <taxon>Eukaryota</taxon>
        <taxon>Fungi</taxon>
        <taxon>Dikarya</taxon>
        <taxon>Ascomycota</taxon>
        <taxon>Pezizomycotina</taxon>
        <taxon>Dothideomycetes</taxon>
        <taxon>Pleosporomycetidae</taxon>
        <taxon>Mytilinidiales</taxon>
        <taxon>Mytilinidiaceae</taxon>
        <taxon>Mytilinidion</taxon>
    </lineage>
</organism>
<dbReference type="RefSeq" id="XP_033578459.1">
    <property type="nucleotide sequence ID" value="XM_033727261.1"/>
</dbReference>
<feature type="region of interest" description="Disordered" evidence="1">
    <location>
        <begin position="100"/>
        <end position="163"/>
    </location>
</feature>
<feature type="non-terminal residue" evidence="2">
    <location>
        <position position="1"/>
    </location>
</feature>
<keyword evidence="3" id="KW-1185">Reference proteome</keyword>
<dbReference type="EMBL" id="MU003698">
    <property type="protein sequence ID" value="KAF2811495.1"/>
    <property type="molecule type" value="Genomic_DNA"/>
</dbReference>
<reference evidence="4" key="2">
    <citation type="submission" date="2020-04" db="EMBL/GenBank/DDBJ databases">
        <authorList>
            <consortium name="NCBI Genome Project"/>
        </authorList>
    </citation>
    <scope>NUCLEOTIDE SEQUENCE</scope>
    <source>
        <strain evidence="4">CBS 304.34</strain>
    </source>
</reference>
<feature type="compositionally biased region" description="Polar residues" evidence="1">
    <location>
        <begin position="128"/>
        <end position="137"/>
    </location>
</feature>
<evidence type="ECO:0000313" key="2">
    <source>
        <dbReference type="EMBL" id="KAF2811495.1"/>
    </source>
</evidence>
<protein>
    <submittedName>
        <fullName evidence="2 4">Uncharacterized protein</fullName>
    </submittedName>
</protein>
<accession>A0A6A6YU47</accession>
<reference evidence="2 4" key="1">
    <citation type="journal article" date="2020" name="Stud. Mycol.">
        <title>101 Dothideomycetes genomes: a test case for predicting lifestyles and emergence of pathogens.</title>
        <authorList>
            <person name="Haridas S."/>
            <person name="Albert R."/>
            <person name="Binder M."/>
            <person name="Bloem J."/>
            <person name="Labutti K."/>
            <person name="Salamov A."/>
            <person name="Andreopoulos B."/>
            <person name="Baker S."/>
            <person name="Barry K."/>
            <person name="Bills G."/>
            <person name="Bluhm B."/>
            <person name="Cannon C."/>
            <person name="Castanera R."/>
            <person name="Culley D."/>
            <person name="Daum C."/>
            <person name="Ezra D."/>
            <person name="Gonzalez J."/>
            <person name="Henrissat B."/>
            <person name="Kuo A."/>
            <person name="Liang C."/>
            <person name="Lipzen A."/>
            <person name="Lutzoni F."/>
            <person name="Magnuson J."/>
            <person name="Mondo S."/>
            <person name="Nolan M."/>
            <person name="Ohm R."/>
            <person name="Pangilinan J."/>
            <person name="Park H.-J."/>
            <person name="Ramirez L."/>
            <person name="Alfaro M."/>
            <person name="Sun H."/>
            <person name="Tritt A."/>
            <person name="Yoshinaga Y."/>
            <person name="Zwiers L.-H."/>
            <person name="Turgeon B."/>
            <person name="Goodwin S."/>
            <person name="Spatafora J."/>
            <person name="Crous P."/>
            <person name="Grigoriev I."/>
        </authorList>
    </citation>
    <scope>NUCLEOTIDE SEQUENCE</scope>
    <source>
        <strain evidence="2 4">CBS 304.34</strain>
    </source>
</reference>
<evidence type="ECO:0000313" key="4">
    <source>
        <dbReference type="RefSeq" id="XP_033578459.1"/>
    </source>
</evidence>
<proteinExistence type="predicted"/>